<dbReference type="PANTHER" id="PTHR38685">
    <property type="entry name" value="CELL DIVISION PROTEIN ZIPA"/>
    <property type="match status" value="1"/>
</dbReference>
<comment type="similarity">
    <text evidence="8 9">Belongs to the ZipA family.</text>
</comment>
<evidence type="ECO:0000256" key="1">
    <source>
        <dbReference type="ARBA" id="ARBA00022475"/>
    </source>
</evidence>
<keyword evidence="6 8" id="KW-0472">Membrane</keyword>
<feature type="compositionally biased region" description="Polar residues" evidence="10">
    <location>
        <begin position="185"/>
        <end position="197"/>
    </location>
</feature>
<dbReference type="AlphaFoldDB" id="A0A2A2F8Q5"/>
<evidence type="ECO:0000256" key="2">
    <source>
        <dbReference type="ARBA" id="ARBA00022519"/>
    </source>
</evidence>
<evidence type="ECO:0000313" key="13">
    <source>
        <dbReference type="Proteomes" id="UP000218896"/>
    </source>
</evidence>
<keyword evidence="7 8" id="KW-0131">Cell cycle</keyword>
<evidence type="ECO:0000256" key="4">
    <source>
        <dbReference type="ARBA" id="ARBA00022692"/>
    </source>
</evidence>
<dbReference type="InterPro" id="IPR011919">
    <property type="entry name" value="Cell_div_ZipA"/>
</dbReference>
<dbReference type="HAMAP" id="MF_00509">
    <property type="entry name" value="ZipA"/>
    <property type="match status" value="1"/>
</dbReference>
<dbReference type="Pfam" id="PF04354">
    <property type="entry name" value="ZipA_C"/>
    <property type="match status" value="1"/>
</dbReference>
<dbReference type="RefSeq" id="WP_095616681.1">
    <property type="nucleotide sequence ID" value="NZ_NSKD01000002.1"/>
</dbReference>
<evidence type="ECO:0000256" key="10">
    <source>
        <dbReference type="SAM" id="MobiDB-lite"/>
    </source>
</evidence>
<keyword evidence="13" id="KW-1185">Reference proteome</keyword>
<feature type="compositionally biased region" description="Low complexity" evidence="10">
    <location>
        <begin position="198"/>
        <end position="214"/>
    </location>
</feature>
<keyword evidence="4 8" id="KW-0812">Transmembrane</keyword>
<evidence type="ECO:0000256" key="6">
    <source>
        <dbReference type="ARBA" id="ARBA00023136"/>
    </source>
</evidence>
<feature type="domain" description="ZipA C-terminal FtsZ-binding" evidence="11">
    <location>
        <begin position="219"/>
        <end position="349"/>
    </location>
</feature>
<dbReference type="EMBL" id="NSKD01000002">
    <property type="protein sequence ID" value="PAU80953.1"/>
    <property type="molecule type" value="Genomic_DNA"/>
</dbReference>
<evidence type="ECO:0000256" key="9">
    <source>
        <dbReference type="RuleBase" id="RU003612"/>
    </source>
</evidence>
<sequence length="362" mass="39078">MSLREWLIIIGALLIIGVVVDGLRRMRRARRDSLEIQRGMGGDGIGQTPIDDGYNPELPTGGARPVRSAEPKAAEPDPALEPDTTPEPEPAPEPEPTPEPGWESEPAAHQEPEHPSGPEREDEPLAAVDDDGIVGPARVRGESAIRERAAEATDAAGEAANRISAGAREIWSRIRDGVAPEETESGNTDSGHATSQQEAPGPGEASGEPPVAGANRPEAEEVIVVHAHCRDDGQYSGATIKRILEACGMEYGDLGIYHRHEESDTRTPVQFSVASAVSPGTLTPEEIETLETPGLSFFMSLPGPSQPVQAFDFMLETANTVVRNLGGELRDEHRSVMTSQTIEHCRQRIREFERKRRSPARA</sequence>
<evidence type="ECO:0000256" key="8">
    <source>
        <dbReference type="HAMAP-Rule" id="MF_00509"/>
    </source>
</evidence>
<feature type="compositionally biased region" description="Basic and acidic residues" evidence="10">
    <location>
        <begin position="106"/>
        <end position="119"/>
    </location>
</feature>
<comment type="subunit">
    <text evidence="8">Interacts with FtsZ via their C-terminal domains.</text>
</comment>
<dbReference type="GO" id="GO:0005886">
    <property type="term" value="C:plasma membrane"/>
    <property type="evidence" value="ECO:0007669"/>
    <property type="project" value="UniProtKB-SubCell"/>
</dbReference>
<feature type="region of interest" description="Disordered" evidence="10">
    <location>
        <begin position="178"/>
        <end position="215"/>
    </location>
</feature>
<dbReference type="GO" id="GO:0000917">
    <property type="term" value="P:division septum assembly"/>
    <property type="evidence" value="ECO:0007669"/>
    <property type="project" value="TreeGrafter"/>
</dbReference>
<gene>
    <name evidence="8 12" type="primary">zipA</name>
    <name evidence="12" type="ORF">CK501_05140</name>
</gene>
<proteinExistence type="inferred from homology"/>
<keyword evidence="1 8" id="KW-1003">Cell membrane</keyword>
<evidence type="ECO:0000256" key="5">
    <source>
        <dbReference type="ARBA" id="ARBA00022989"/>
    </source>
</evidence>
<dbReference type="PANTHER" id="PTHR38685:SF1">
    <property type="entry name" value="CELL DIVISION PROTEIN ZIPA"/>
    <property type="match status" value="1"/>
</dbReference>
<dbReference type="NCBIfam" id="TIGR02205">
    <property type="entry name" value="septum_zipA"/>
    <property type="match status" value="1"/>
</dbReference>
<keyword evidence="5 8" id="KW-1133">Transmembrane helix</keyword>
<reference evidence="12 13" key="1">
    <citation type="submission" date="2017-08" db="EMBL/GenBank/DDBJ databases">
        <title>Halovibrio sewagensis sp. nov., isolated from wastewater of high salinity.</title>
        <authorList>
            <person name="Dong X."/>
            <person name="Zhang G."/>
        </authorList>
    </citation>
    <scope>NUCLEOTIDE SEQUENCE [LARGE SCALE GENOMIC DNA]</scope>
    <source>
        <strain evidence="12 13">YL5-2</strain>
    </source>
</reference>
<keyword evidence="3 8" id="KW-0132">Cell division</keyword>
<evidence type="ECO:0000313" key="12">
    <source>
        <dbReference type="EMBL" id="PAU80953.1"/>
    </source>
</evidence>
<feature type="compositionally biased region" description="Acidic residues" evidence="10">
    <location>
        <begin position="120"/>
        <end position="132"/>
    </location>
</feature>
<feature type="region of interest" description="Disordered" evidence="10">
    <location>
        <begin position="38"/>
        <end position="141"/>
    </location>
</feature>
<feature type="compositionally biased region" description="Acidic residues" evidence="10">
    <location>
        <begin position="78"/>
        <end position="92"/>
    </location>
</feature>
<name>A0A2A2F8Q5_9GAMM</name>
<dbReference type="SMART" id="SM00771">
    <property type="entry name" value="ZipA_C"/>
    <property type="match status" value="1"/>
</dbReference>
<evidence type="ECO:0000259" key="11">
    <source>
        <dbReference type="SMART" id="SM00771"/>
    </source>
</evidence>
<protein>
    <recommendedName>
        <fullName evidence="8 9">Cell division protein ZipA</fullName>
    </recommendedName>
</protein>
<accession>A0A2A2F8Q5</accession>
<dbReference type="GO" id="GO:0043093">
    <property type="term" value="P:FtsZ-dependent cytokinesis"/>
    <property type="evidence" value="ECO:0007669"/>
    <property type="project" value="UniProtKB-UniRule"/>
</dbReference>
<dbReference type="InterPro" id="IPR036765">
    <property type="entry name" value="ZipA_FtsZ-bd_C_sf"/>
</dbReference>
<evidence type="ECO:0000256" key="3">
    <source>
        <dbReference type="ARBA" id="ARBA00022618"/>
    </source>
</evidence>
<dbReference type="OrthoDB" id="7054914at2"/>
<dbReference type="SUPFAM" id="SSF64383">
    <property type="entry name" value="Cell-division protein ZipA, C-terminal domain"/>
    <property type="match status" value="1"/>
</dbReference>
<dbReference type="Gene3D" id="3.30.1400.10">
    <property type="entry name" value="ZipA, C-terminal FtsZ-binding domain"/>
    <property type="match status" value="1"/>
</dbReference>
<organism evidence="12 13">
    <name type="scientific">Halovibrio salipaludis</name>
    <dbReference type="NCBI Taxonomy" id="2032626"/>
    <lineage>
        <taxon>Bacteria</taxon>
        <taxon>Pseudomonadati</taxon>
        <taxon>Pseudomonadota</taxon>
        <taxon>Gammaproteobacteria</taxon>
        <taxon>Oceanospirillales</taxon>
        <taxon>Halomonadaceae</taxon>
        <taxon>Halovibrio</taxon>
    </lineage>
</organism>
<dbReference type="GO" id="GO:0032153">
    <property type="term" value="C:cell division site"/>
    <property type="evidence" value="ECO:0007669"/>
    <property type="project" value="UniProtKB-UniRule"/>
</dbReference>
<comment type="function">
    <text evidence="8 9">Essential cell division protein that stabilizes the FtsZ protofilaments by cross-linking them and that serves as a cytoplasmic membrane anchor for the Z ring. Also required for the recruitment to the septal ring of downstream cell division proteins.</text>
</comment>
<evidence type="ECO:0000256" key="7">
    <source>
        <dbReference type="ARBA" id="ARBA00023306"/>
    </source>
</evidence>
<dbReference type="Proteomes" id="UP000218896">
    <property type="component" value="Unassembled WGS sequence"/>
</dbReference>
<comment type="caution">
    <text evidence="12">The sequence shown here is derived from an EMBL/GenBank/DDBJ whole genome shotgun (WGS) entry which is preliminary data.</text>
</comment>
<feature type="transmembrane region" description="Helical" evidence="8">
    <location>
        <begin position="6"/>
        <end position="23"/>
    </location>
</feature>
<dbReference type="InterPro" id="IPR007449">
    <property type="entry name" value="ZipA_FtsZ-bd_C"/>
</dbReference>
<keyword evidence="2 8" id="KW-0997">Cell inner membrane</keyword>
<comment type="subcellular location">
    <subcellularLocation>
        <location evidence="8">Cell inner membrane</location>
        <topology evidence="8">Single-pass type I membrane protein</topology>
    </subcellularLocation>
    <text evidence="8">Localizes to the Z ring in an FtsZ-dependent manner.</text>
</comment>